<reference evidence="3 4" key="1">
    <citation type="submission" date="2018-11" db="EMBL/GenBank/DDBJ databases">
        <authorList>
            <consortium name="Pathogen Informatics"/>
        </authorList>
    </citation>
    <scope>NUCLEOTIDE SEQUENCE [LARGE SCALE GENOMIC DNA]</scope>
    <source>
        <strain evidence="3 4">Egypt</strain>
    </source>
</reference>
<keyword evidence="2" id="KW-1133">Transmembrane helix</keyword>
<evidence type="ECO:0000313" key="3">
    <source>
        <dbReference type="EMBL" id="VDP91944.1"/>
    </source>
</evidence>
<evidence type="ECO:0000313" key="4">
    <source>
        <dbReference type="Proteomes" id="UP000272942"/>
    </source>
</evidence>
<keyword evidence="4" id="KW-1185">Reference proteome</keyword>
<dbReference type="EMBL" id="UZAN01058206">
    <property type="protein sequence ID" value="VDP91944.1"/>
    <property type="molecule type" value="Genomic_DNA"/>
</dbReference>
<organism evidence="3 4">
    <name type="scientific">Echinostoma caproni</name>
    <dbReference type="NCBI Taxonomy" id="27848"/>
    <lineage>
        <taxon>Eukaryota</taxon>
        <taxon>Metazoa</taxon>
        <taxon>Spiralia</taxon>
        <taxon>Lophotrochozoa</taxon>
        <taxon>Platyhelminthes</taxon>
        <taxon>Trematoda</taxon>
        <taxon>Digenea</taxon>
        <taxon>Plagiorchiida</taxon>
        <taxon>Echinostomata</taxon>
        <taxon>Echinostomatoidea</taxon>
        <taxon>Echinostomatidae</taxon>
        <taxon>Echinostoma</taxon>
    </lineage>
</organism>
<name>A0A3P8IDI7_9TREM</name>
<dbReference type="AlphaFoldDB" id="A0A3P8IDI7"/>
<dbReference type="Proteomes" id="UP000272942">
    <property type="component" value="Unassembled WGS sequence"/>
</dbReference>
<sequence>MDPRLDIAAKQFLTGQELPSSDVHRASTVTKNALPTPPSFDPIRPTVEPSVHGSIPWSQRRDMTGSNPSPHYQQQQQHHFVRPLDDDDKYKRRVALGGLARLFSVRISSYFKPSHLRRPRTILSLLLVFVLLIVLLQHMHRSDPADTRGDPFFDPHMNPNIHLDEHAAAAIHGGVKFNPELNG</sequence>
<proteinExistence type="predicted"/>
<protein>
    <submittedName>
        <fullName evidence="3">Uncharacterized protein</fullName>
    </submittedName>
</protein>
<dbReference type="OrthoDB" id="1916590at2759"/>
<keyword evidence="2" id="KW-0472">Membrane</keyword>
<accession>A0A3P8IDI7</accession>
<feature type="region of interest" description="Disordered" evidence="1">
    <location>
        <begin position="31"/>
        <end position="84"/>
    </location>
</feature>
<keyword evidence="2" id="KW-0812">Transmembrane</keyword>
<evidence type="ECO:0000256" key="2">
    <source>
        <dbReference type="SAM" id="Phobius"/>
    </source>
</evidence>
<gene>
    <name evidence="3" type="ORF">ECPE_LOCUS14672</name>
</gene>
<evidence type="ECO:0000256" key="1">
    <source>
        <dbReference type="SAM" id="MobiDB-lite"/>
    </source>
</evidence>
<feature type="transmembrane region" description="Helical" evidence="2">
    <location>
        <begin position="122"/>
        <end position="140"/>
    </location>
</feature>